<dbReference type="NCBIfam" id="NF041278">
    <property type="entry name" value="CmcJ_NvfI_EfuI"/>
    <property type="match status" value="1"/>
</dbReference>
<name>A0A3M2SH24_9HYPO</name>
<organism evidence="2 3">
    <name type="scientific">Fusarium kuroshium</name>
    <dbReference type="NCBI Taxonomy" id="2010991"/>
    <lineage>
        <taxon>Eukaryota</taxon>
        <taxon>Fungi</taxon>
        <taxon>Dikarya</taxon>
        <taxon>Ascomycota</taxon>
        <taxon>Pezizomycotina</taxon>
        <taxon>Sordariomycetes</taxon>
        <taxon>Hypocreomycetidae</taxon>
        <taxon>Hypocreales</taxon>
        <taxon>Nectriaceae</taxon>
        <taxon>Fusarium</taxon>
        <taxon>Fusarium solani species complex</taxon>
    </lineage>
</organism>
<dbReference type="EMBL" id="NKUJ01000041">
    <property type="protein sequence ID" value="RMJ16849.1"/>
    <property type="molecule type" value="Genomic_DNA"/>
</dbReference>
<comment type="caution">
    <text evidence="2">The sequence shown here is derived from an EMBL/GenBank/DDBJ whole genome shotgun (WGS) entry which is preliminary data.</text>
</comment>
<dbReference type="OrthoDB" id="412788at2759"/>
<evidence type="ECO:0000256" key="1">
    <source>
        <dbReference type="ARBA" id="ARBA00023604"/>
    </source>
</evidence>
<sequence length="292" mass="33414">MPDAKGSIRYLKRLPEYNRVKPYLAAVPANGGSERVEFPLTNLQFEEHVVEFVDIRPSLDQFNVHDHGFQILPSPARCSPVTAPDSVATYQRETEQALTAHFGAEKVICFEFKVRNTKPFDGDTLDLEDPLQHLQPAPDAHADYTFVSGPITTKRVLVEKDQEQYMRPGYRFQIINTWQSALPEISDQPLAVCDFRSTAAGDVIASDRVRPDKTGEIFHLHFNPDHKWYFLDSMTPQEPWMFVSYDSMAGHHARFCPHASFHPEGRQPSYRESYETRSLVITRLDRQTTGSM</sequence>
<dbReference type="InterPro" id="IPR044053">
    <property type="entry name" value="AsaB-like"/>
</dbReference>
<dbReference type="GO" id="GO:0016491">
    <property type="term" value="F:oxidoreductase activity"/>
    <property type="evidence" value="ECO:0007669"/>
    <property type="project" value="InterPro"/>
</dbReference>
<accession>A0A3M2SH24</accession>
<reference evidence="2 3" key="1">
    <citation type="submission" date="2017-06" db="EMBL/GenBank/DDBJ databases">
        <title>Comparative genomic analysis of Ambrosia Fusariam Clade fungi.</title>
        <authorList>
            <person name="Stajich J.E."/>
            <person name="Carrillo J."/>
            <person name="Kijimoto T."/>
            <person name="Eskalen A."/>
            <person name="O'Donnell K."/>
            <person name="Kasson M."/>
        </authorList>
    </citation>
    <scope>NUCLEOTIDE SEQUENCE [LARGE SCALE GENOMIC DNA]</scope>
    <source>
        <strain evidence="2">UCR3666</strain>
    </source>
</reference>
<gene>
    <name evidence="2" type="ORF">CDV36_003493</name>
</gene>
<dbReference type="Proteomes" id="UP000277212">
    <property type="component" value="Unassembled WGS sequence"/>
</dbReference>
<proteinExistence type="inferred from homology"/>
<keyword evidence="3" id="KW-1185">Reference proteome</keyword>
<dbReference type="STRING" id="2010991.A0A3M2SH24"/>
<evidence type="ECO:0000313" key="2">
    <source>
        <dbReference type="EMBL" id="RMJ16849.1"/>
    </source>
</evidence>
<evidence type="ECO:0000313" key="3">
    <source>
        <dbReference type="Proteomes" id="UP000277212"/>
    </source>
</evidence>
<dbReference type="PANTHER" id="PTHR34598:SF3">
    <property type="entry name" value="OXIDOREDUCTASE AN1597"/>
    <property type="match status" value="1"/>
</dbReference>
<evidence type="ECO:0008006" key="4">
    <source>
        <dbReference type="Google" id="ProtNLM"/>
    </source>
</evidence>
<protein>
    <recommendedName>
        <fullName evidence="4">Methyltransferase</fullName>
    </recommendedName>
</protein>
<comment type="similarity">
    <text evidence="1">Belongs to the asaB hydroxylase/desaturase family.</text>
</comment>
<dbReference type="AlphaFoldDB" id="A0A3M2SH24"/>
<dbReference type="PANTHER" id="PTHR34598">
    <property type="entry name" value="BLL6449 PROTEIN"/>
    <property type="match status" value="1"/>
</dbReference>